<feature type="chain" id="PRO_5016628143" evidence="2">
    <location>
        <begin position="24"/>
        <end position="339"/>
    </location>
</feature>
<comment type="caution">
    <text evidence="3">The sequence shown here is derived from an EMBL/GenBank/DDBJ whole genome shotgun (WGS) entry which is preliminary data.</text>
</comment>
<sequence>MRTVTKLRLLMIAIVLASGTALAQKKKQDAAPPTDASRFNWDKSKIIPKLERLAIVELTVNYKLTTTAKTITQEDRSGGKIAGARVTGFLEFTDSEPTQADYQAITDHFYRYFQKKLKENGIDTVGWDQVTASEFYQKSGGEEGEKEDAQKEGGGNKWVTSTANKGKVIHKGLTGFAGGKGKRAMEFGKEFGTAATFKVNVDFADVMVNLDIKSTDRRDVGGGWYYPATTSKKYTWGVHAQMMVGDQENKEYTYIWAGKGFPEFLMQWSDIPVAGEYAESVTEDVSKARSGLAKGFAFRKELDPVLIQTSREKYIAAARNAVEKWVDAFVTRAVQMRKS</sequence>
<evidence type="ECO:0000313" key="3">
    <source>
        <dbReference type="EMBL" id="RAW02541.1"/>
    </source>
</evidence>
<gene>
    <name evidence="3" type="ORF">DQQ10_00015</name>
</gene>
<dbReference type="OrthoDB" id="1490075at2"/>
<dbReference type="AlphaFoldDB" id="A0A364Y661"/>
<evidence type="ECO:0000313" key="4">
    <source>
        <dbReference type="Proteomes" id="UP000251889"/>
    </source>
</evidence>
<evidence type="ECO:0000256" key="2">
    <source>
        <dbReference type="SAM" id="SignalP"/>
    </source>
</evidence>
<organism evidence="3 4">
    <name type="scientific">Pseudochryseolinea flava</name>
    <dbReference type="NCBI Taxonomy" id="2059302"/>
    <lineage>
        <taxon>Bacteria</taxon>
        <taxon>Pseudomonadati</taxon>
        <taxon>Bacteroidota</taxon>
        <taxon>Cytophagia</taxon>
        <taxon>Cytophagales</taxon>
        <taxon>Fulvivirgaceae</taxon>
        <taxon>Pseudochryseolinea</taxon>
    </lineage>
</organism>
<proteinExistence type="predicted"/>
<accession>A0A364Y661</accession>
<feature type="compositionally biased region" description="Basic and acidic residues" evidence="1">
    <location>
        <begin position="140"/>
        <end position="151"/>
    </location>
</feature>
<dbReference type="EMBL" id="QMFY01000001">
    <property type="protein sequence ID" value="RAW02541.1"/>
    <property type="molecule type" value="Genomic_DNA"/>
</dbReference>
<name>A0A364Y661_9BACT</name>
<dbReference type="Proteomes" id="UP000251889">
    <property type="component" value="Unassembled WGS sequence"/>
</dbReference>
<feature type="signal peptide" evidence="2">
    <location>
        <begin position="1"/>
        <end position="23"/>
    </location>
</feature>
<evidence type="ECO:0000256" key="1">
    <source>
        <dbReference type="SAM" id="MobiDB-lite"/>
    </source>
</evidence>
<feature type="region of interest" description="Disordered" evidence="1">
    <location>
        <begin position="136"/>
        <end position="157"/>
    </location>
</feature>
<dbReference type="RefSeq" id="WP_112744758.1">
    <property type="nucleotide sequence ID" value="NZ_QMFY01000001.1"/>
</dbReference>
<keyword evidence="4" id="KW-1185">Reference proteome</keyword>
<keyword evidence="2" id="KW-0732">Signal</keyword>
<reference evidence="3 4" key="1">
    <citation type="submission" date="2018-06" db="EMBL/GenBank/DDBJ databases">
        <title>Chryseolinea flavus sp. nov., a member of the phylum Bacteroidetes isolated from soil.</title>
        <authorList>
            <person name="Li Y."/>
            <person name="Wang J."/>
        </authorList>
    </citation>
    <scope>NUCLEOTIDE SEQUENCE [LARGE SCALE GENOMIC DNA]</scope>
    <source>
        <strain evidence="3 4">SDU1-6</strain>
    </source>
</reference>
<protein>
    <submittedName>
        <fullName evidence="3">Uncharacterized protein</fullName>
    </submittedName>
</protein>